<proteinExistence type="predicted"/>
<dbReference type="AlphaFoldDB" id="A0A1B2I2G5"/>
<dbReference type="EMBL" id="CP016757">
    <property type="protein sequence ID" value="ANZ44152.1"/>
    <property type="molecule type" value="Genomic_DNA"/>
</dbReference>
<dbReference type="KEGG" id="cpor:BED41_03040"/>
<keyword evidence="1" id="KW-0547">Nucleotide-binding</keyword>
<reference evidence="4" key="1">
    <citation type="submission" date="2016-08" db="EMBL/GenBank/DDBJ databases">
        <title>Complete genome of Cloacibacillus porcorum.</title>
        <authorList>
            <person name="Looft T."/>
            <person name="Bayles D.O."/>
            <person name="Alt D.P."/>
        </authorList>
    </citation>
    <scope>NUCLEOTIDE SEQUENCE [LARGE SCALE GENOMIC DNA]</scope>
    <source>
        <strain evidence="4">CL-84</strain>
    </source>
</reference>
<dbReference type="GO" id="GO:0005524">
    <property type="term" value="F:ATP binding"/>
    <property type="evidence" value="ECO:0007669"/>
    <property type="project" value="UniProtKB-KW"/>
</dbReference>
<evidence type="ECO:0000313" key="5">
    <source>
        <dbReference type="Proteomes" id="UP000093044"/>
    </source>
</evidence>
<dbReference type="InterPro" id="IPR050130">
    <property type="entry name" value="ClpA_ClpB"/>
</dbReference>
<dbReference type="CDD" id="cd00009">
    <property type="entry name" value="AAA"/>
    <property type="match status" value="1"/>
</dbReference>
<evidence type="ECO:0000259" key="3">
    <source>
        <dbReference type="SMART" id="SM00382"/>
    </source>
</evidence>
<gene>
    <name evidence="4" type="ORF">BED41_03040</name>
</gene>
<dbReference type="GO" id="GO:0005737">
    <property type="term" value="C:cytoplasm"/>
    <property type="evidence" value="ECO:0007669"/>
    <property type="project" value="TreeGrafter"/>
</dbReference>
<dbReference type="Gene3D" id="3.40.50.300">
    <property type="entry name" value="P-loop containing nucleotide triphosphate hydrolases"/>
    <property type="match status" value="1"/>
</dbReference>
<evidence type="ECO:0000256" key="2">
    <source>
        <dbReference type="ARBA" id="ARBA00022840"/>
    </source>
</evidence>
<evidence type="ECO:0000256" key="1">
    <source>
        <dbReference type="ARBA" id="ARBA00022741"/>
    </source>
</evidence>
<dbReference type="InterPro" id="IPR003593">
    <property type="entry name" value="AAA+_ATPase"/>
</dbReference>
<dbReference type="InterPro" id="IPR003959">
    <property type="entry name" value="ATPase_AAA_core"/>
</dbReference>
<dbReference type="Pfam" id="PF00004">
    <property type="entry name" value="AAA"/>
    <property type="match status" value="1"/>
</dbReference>
<organism evidence="4 5">
    <name type="scientific">Cloacibacillus porcorum</name>
    <dbReference type="NCBI Taxonomy" id="1197717"/>
    <lineage>
        <taxon>Bacteria</taxon>
        <taxon>Thermotogati</taxon>
        <taxon>Synergistota</taxon>
        <taxon>Synergistia</taxon>
        <taxon>Synergistales</taxon>
        <taxon>Synergistaceae</taxon>
        <taxon>Cloacibacillus</taxon>
    </lineage>
</organism>
<dbReference type="Proteomes" id="UP000093044">
    <property type="component" value="Chromosome"/>
</dbReference>
<protein>
    <recommendedName>
        <fullName evidence="3">AAA+ ATPase domain-containing protein</fullName>
    </recommendedName>
</protein>
<dbReference type="InterPro" id="IPR027417">
    <property type="entry name" value="P-loop_NTPase"/>
</dbReference>
<evidence type="ECO:0000313" key="4">
    <source>
        <dbReference type="EMBL" id="ANZ44152.1"/>
    </source>
</evidence>
<dbReference type="PANTHER" id="PTHR11638">
    <property type="entry name" value="ATP-DEPENDENT CLP PROTEASE"/>
    <property type="match status" value="1"/>
</dbReference>
<keyword evidence="5" id="KW-1185">Reference proteome</keyword>
<dbReference type="PANTHER" id="PTHR11638:SF18">
    <property type="entry name" value="HEAT SHOCK PROTEIN 104"/>
    <property type="match status" value="1"/>
</dbReference>
<keyword evidence="2" id="KW-0067">ATP-binding</keyword>
<dbReference type="GO" id="GO:0034605">
    <property type="term" value="P:cellular response to heat"/>
    <property type="evidence" value="ECO:0007669"/>
    <property type="project" value="TreeGrafter"/>
</dbReference>
<dbReference type="GO" id="GO:0016887">
    <property type="term" value="F:ATP hydrolysis activity"/>
    <property type="evidence" value="ECO:0007669"/>
    <property type="project" value="InterPro"/>
</dbReference>
<dbReference type="SMART" id="SM00382">
    <property type="entry name" value="AAA"/>
    <property type="match status" value="1"/>
</dbReference>
<accession>A0A1B2I2G5</accession>
<feature type="domain" description="AAA+ ATPase" evidence="3">
    <location>
        <begin position="47"/>
        <end position="183"/>
    </location>
</feature>
<name>A0A1B2I2G5_9BACT</name>
<sequence length="272" mass="30833">MSLMKGKLPPLCAKYGRELNGQTSGVDQILEDYAALDRIAVALASEEQNNVALTGPAGCGKTTTVRKLAALIEEGRYRRLAGRRVVELNIDLINQDRKKRDLRFKHILDEAEYYNIIIYVDEAHRLSENSGPSNLLNTLKPYITSGGLSMLISTTSEEFRLYIARDRAMERRFQSVELKEPDHGRLLEILERVARVRYPRTDITKEAIAETARLAALCAPERSEPARSLELLHYEVSAAQINLPPEEYAEKITEEDARRAATLKMDGYRERD</sequence>
<dbReference type="SUPFAM" id="SSF52540">
    <property type="entry name" value="P-loop containing nucleoside triphosphate hydrolases"/>
    <property type="match status" value="1"/>
</dbReference>
<dbReference type="STRING" id="1197717.BED41_03040"/>
<dbReference type="OrthoDB" id="3489at2"/>